<evidence type="ECO:0000313" key="2">
    <source>
        <dbReference type="EMBL" id="GAP41717.1"/>
    </source>
</evidence>
<dbReference type="RefSeq" id="WP_062283498.1">
    <property type="nucleotide sequence ID" value="NZ_DF968181.1"/>
</dbReference>
<proteinExistence type="predicted"/>
<dbReference type="EMBL" id="DF968181">
    <property type="protein sequence ID" value="GAP41717.1"/>
    <property type="molecule type" value="Genomic_DNA"/>
</dbReference>
<name>A0A0S7BMN9_9CHLR</name>
<reference evidence="2" key="1">
    <citation type="journal article" date="2015" name="Genome Announc.">
        <title>Draft Genome Sequence of Anaerolineae Strain TC1, a Novel Isolate from a Methanogenic Wastewater Treatment System.</title>
        <authorList>
            <person name="Matsuura N."/>
            <person name="Tourlousse D.M."/>
            <person name="Sun L."/>
            <person name="Toyonaga M."/>
            <person name="Kuroda K."/>
            <person name="Ohashi A."/>
            <person name="Cruz R."/>
            <person name="Yamaguchi T."/>
            <person name="Sekiguchi Y."/>
        </authorList>
    </citation>
    <scope>NUCLEOTIDE SEQUENCE [LARGE SCALE GENOMIC DNA]</scope>
    <source>
        <strain evidence="2">TC1</strain>
    </source>
</reference>
<dbReference type="AlphaFoldDB" id="A0A0S7BMN9"/>
<feature type="region of interest" description="Disordered" evidence="1">
    <location>
        <begin position="70"/>
        <end position="94"/>
    </location>
</feature>
<evidence type="ECO:0000313" key="3">
    <source>
        <dbReference type="Proteomes" id="UP000053370"/>
    </source>
</evidence>
<dbReference type="InterPro" id="IPR022453">
    <property type="entry name" value="Znf_MqsA-type"/>
</dbReference>
<accession>A0A0S7BMN9</accession>
<gene>
    <name evidence="2" type="ORF">ATC1_131713</name>
</gene>
<dbReference type="NCBIfam" id="TIGR03831">
    <property type="entry name" value="YgiT_finger"/>
    <property type="match status" value="1"/>
</dbReference>
<protein>
    <submittedName>
        <fullName evidence="2">Protein containing YgiT-type zinc finger domain</fullName>
    </submittedName>
</protein>
<dbReference type="Proteomes" id="UP000053370">
    <property type="component" value="Unassembled WGS sequence"/>
</dbReference>
<dbReference type="OrthoDB" id="164658at2"/>
<keyword evidence="3" id="KW-1185">Reference proteome</keyword>
<sequence>MEQERIKYCPECQVGIPRFGFATYFTWIEDELITVPDFPCWICDVCGRREWDSHSLMQLNLLLSPNAGKISQKRRPITSDRDLPIRKTTRKTLH</sequence>
<evidence type="ECO:0000256" key="1">
    <source>
        <dbReference type="SAM" id="MobiDB-lite"/>
    </source>
</evidence>
<organism evidence="2">
    <name type="scientific">Flexilinea flocculi</name>
    <dbReference type="NCBI Taxonomy" id="1678840"/>
    <lineage>
        <taxon>Bacteria</taxon>
        <taxon>Bacillati</taxon>
        <taxon>Chloroflexota</taxon>
        <taxon>Anaerolineae</taxon>
        <taxon>Anaerolineales</taxon>
        <taxon>Anaerolineaceae</taxon>
        <taxon>Flexilinea</taxon>
    </lineage>
</organism>